<dbReference type="EMBL" id="SWFS01000129">
    <property type="protein sequence ID" value="KAA8915951.1"/>
    <property type="molecule type" value="Genomic_DNA"/>
</dbReference>
<reference evidence="2" key="1">
    <citation type="journal article" date="2019" name="G3 (Bethesda)">
        <title>Genome Assemblies of Two Rare Opportunistic Yeast Pathogens: Diutina rugosa (syn. Candida rugosa) and Trichomonascus ciferrii (syn. Candida ciferrii).</title>
        <authorList>
            <person name="Mixao V."/>
            <person name="Saus E."/>
            <person name="Hansen A.P."/>
            <person name="Lass-Florl C."/>
            <person name="Gabaldon T."/>
        </authorList>
    </citation>
    <scope>NUCLEOTIDE SEQUENCE</scope>
    <source>
        <strain evidence="2">CBS 4856</strain>
    </source>
</reference>
<evidence type="ECO:0000313" key="2">
    <source>
        <dbReference type="EMBL" id="KAA8915951.1"/>
    </source>
</evidence>
<dbReference type="AlphaFoldDB" id="A0A642V830"/>
<organism evidence="2 3">
    <name type="scientific">Trichomonascus ciferrii</name>
    <dbReference type="NCBI Taxonomy" id="44093"/>
    <lineage>
        <taxon>Eukaryota</taxon>
        <taxon>Fungi</taxon>
        <taxon>Dikarya</taxon>
        <taxon>Ascomycota</taxon>
        <taxon>Saccharomycotina</taxon>
        <taxon>Dipodascomycetes</taxon>
        <taxon>Dipodascales</taxon>
        <taxon>Trichomonascaceae</taxon>
        <taxon>Trichomonascus</taxon>
        <taxon>Trichomonascus ciferrii complex</taxon>
    </lineage>
</organism>
<keyword evidence="3" id="KW-1185">Reference proteome</keyword>
<proteinExistence type="predicted"/>
<evidence type="ECO:0000313" key="3">
    <source>
        <dbReference type="Proteomes" id="UP000761534"/>
    </source>
</evidence>
<comment type="caution">
    <text evidence="2">The sequence shown here is derived from an EMBL/GenBank/DDBJ whole genome shotgun (WGS) entry which is preliminary data.</text>
</comment>
<dbReference type="Proteomes" id="UP000761534">
    <property type="component" value="Unassembled WGS sequence"/>
</dbReference>
<accession>A0A642V830</accession>
<dbReference type="VEuPathDB" id="FungiDB:TRICI_001868"/>
<feature type="compositionally biased region" description="Acidic residues" evidence="1">
    <location>
        <begin position="54"/>
        <end position="83"/>
    </location>
</feature>
<feature type="region of interest" description="Disordered" evidence="1">
    <location>
        <begin position="1"/>
        <end position="83"/>
    </location>
</feature>
<name>A0A642V830_9ASCO</name>
<sequence>MPRPRRKVSKQKAALRQQQKKKQHPKGSEEETTPELEELKQKQKERRRRILWGDEYDDDDEEDGSDYYDEDEDEEDDEYDSEEEGCIVVHEGDNDKDNVDECEAWCPNPDCKNYTVDACPDFQMPPNAVLVRSVLVGVPQLTLTKLRQGVFDLKKQQYMSIDIQRADAKDFLLCFDKPVDLYRIVRDGMIVVDGYRYPAYILPTGSEGDFFRDYNTKDPNWMKMNPWFSTWKGDLGTGLRSAFRRNDNKYMNIAMMLDKGFKEIQAQKDDLATNSNIPVFSLSKPVAN</sequence>
<feature type="compositionally biased region" description="Basic residues" evidence="1">
    <location>
        <begin position="1"/>
        <end position="10"/>
    </location>
</feature>
<evidence type="ECO:0000256" key="1">
    <source>
        <dbReference type="SAM" id="MobiDB-lite"/>
    </source>
</evidence>
<gene>
    <name evidence="2" type="ORF">TRICI_001868</name>
</gene>
<protein>
    <submittedName>
        <fullName evidence="2">Uncharacterized protein</fullName>
    </submittedName>
</protein>